<dbReference type="EMBL" id="JAVREM010000062">
    <property type="protein sequence ID" value="MDT0322395.1"/>
    <property type="molecule type" value="Genomic_DNA"/>
</dbReference>
<feature type="transmembrane region" description="Helical" evidence="2">
    <location>
        <begin position="77"/>
        <end position="96"/>
    </location>
</feature>
<accession>A0ABU2LXS5</accession>
<name>A0ABU2LXS5_9ACTN</name>
<dbReference type="Proteomes" id="UP001183420">
    <property type="component" value="Unassembled WGS sequence"/>
</dbReference>
<feature type="transmembrane region" description="Helical" evidence="2">
    <location>
        <begin position="7"/>
        <end position="32"/>
    </location>
</feature>
<protein>
    <submittedName>
        <fullName evidence="3">Uncharacterized protein</fullName>
    </submittedName>
</protein>
<feature type="transmembrane region" description="Helical" evidence="2">
    <location>
        <begin position="188"/>
        <end position="207"/>
    </location>
</feature>
<dbReference type="RefSeq" id="WP_311602975.1">
    <property type="nucleotide sequence ID" value="NZ_JAVREM010000062.1"/>
</dbReference>
<comment type="caution">
    <text evidence="3">The sequence shown here is derived from an EMBL/GenBank/DDBJ whole genome shotgun (WGS) entry which is preliminary data.</text>
</comment>
<organism evidence="3 4">
    <name type="scientific">Streptomyces millisiae</name>
    <dbReference type="NCBI Taxonomy" id="3075542"/>
    <lineage>
        <taxon>Bacteria</taxon>
        <taxon>Bacillati</taxon>
        <taxon>Actinomycetota</taxon>
        <taxon>Actinomycetes</taxon>
        <taxon>Kitasatosporales</taxon>
        <taxon>Streptomycetaceae</taxon>
        <taxon>Streptomyces</taxon>
    </lineage>
</organism>
<proteinExistence type="predicted"/>
<feature type="transmembrane region" description="Helical" evidence="2">
    <location>
        <begin position="155"/>
        <end position="176"/>
    </location>
</feature>
<feature type="region of interest" description="Disordered" evidence="1">
    <location>
        <begin position="282"/>
        <end position="310"/>
    </location>
</feature>
<feature type="transmembrane region" description="Helical" evidence="2">
    <location>
        <begin position="214"/>
        <end position="233"/>
    </location>
</feature>
<keyword evidence="2" id="KW-0812">Transmembrane</keyword>
<feature type="transmembrane region" description="Helical" evidence="2">
    <location>
        <begin position="256"/>
        <end position="276"/>
    </location>
</feature>
<keyword evidence="2" id="KW-1133">Transmembrane helix</keyword>
<evidence type="ECO:0000313" key="3">
    <source>
        <dbReference type="EMBL" id="MDT0322395.1"/>
    </source>
</evidence>
<sequence length="310" mass="32392">MSRAGGYGAALAMTPYLLIKVSWVVGALAGVLPTGSDASVAEWVVLNGVTIVMAAVGIVLALALVRPWGMRIPAPPLALAAWVGAGFLVSVLPFALVTTVAGDDDSGDMPAWEGALIQAAFVTTGLGLALALPGYVRRRWPHLRTDRIGAPARRWVLAAGALPGVCWLYWAAGGTVGLARPDQRDADWRMLTLLGGLWALTATAAAWARPPRRLPLVALGWLGSGSLFAWSGWKLPLTGYVALAEPADAVPPEHPAVAAALHAVAVVAGVSLLRVLTRGTGSRRDEFTDHGRNEPAGRLGRPGDPEPDQR</sequence>
<gene>
    <name evidence="3" type="ORF">RNC47_29150</name>
</gene>
<keyword evidence="2" id="KW-0472">Membrane</keyword>
<keyword evidence="4" id="KW-1185">Reference proteome</keyword>
<feature type="transmembrane region" description="Helical" evidence="2">
    <location>
        <begin position="44"/>
        <end position="65"/>
    </location>
</feature>
<reference evidence="4" key="1">
    <citation type="submission" date="2023-07" db="EMBL/GenBank/DDBJ databases">
        <title>30 novel species of actinomycetes from the DSMZ collection.</title>
        <authorList>
            <person name="Nouioui I."/>
        </authorList>
    </citation>
    <scope>NUCLEOTIDE SEQUENCE [LARGE SCALE GENOMIC DNA]</scope>
    <source>
        <strain evidence="4">DSM 44918</strain>
    </source>
</reference>
<evidence type="ECO:0000313" key="4">
    <source>
        <dbReference type="Proteomes" id="UP001183420"/>
    </source>
</evidence>
<evidence type="ECO:0000256" key="2">
    <source>
        <dbReference type="SAM" id="Phobius"/>
    </source>
</evidence>
<evidence type="ECO:0000256" key="1">
    <source>
        <dbReference type="SAM" id="MobiDB-lite"/>
    </source>
</evidence>
<feature type="transmembrane region" description="Helical" evidence="2">
    <location>
        <begin position="116"/>
        <end position="135"/>
    </location>
</feature>